<dbReference type="PANTHER" id="PTHR30329">
    <property type="entry name" value="STATOR ELEMENT OF FLAGELLAR MOTOR COMPLEX"/>
    <property type="match status" value="1"/>
</dbReference>
<keyword evidence="3" id="KW-0732">Signal</keyword>
<dbReference type="PROSITE" id="PS51123">
    <property type="entry name" value="OMPA_2"/>
    <property type="match status" value="1"/>
</dbReference>
<dbReference type="RefSeq" id="WP_219428133.1">
    <property type="nucleotide sequence ID" value="NZ_CAUVMP010000017.1"/>
</dbReference>
<dbReference type="InterPro" id="IPR006665">
    <property type="entry name" value="OmpA-like"/>
</dbReference>
<evidence type="ECO:0000256" key="1">
    <source>
        <dbReference type="PROSITE-ProRule" id="PRU00473"/>
    </source>
</evidence>
<dbReference type="AlphaFoldDB" id="A0AAW4NPF0"/>
<dbReference type="Proteomes" id="UP001196873">
    <property type="component" value="Unassembled WGS sequence"/>
</dbReference>
<name>A0AAW4NPF0_9BACT</name>
<comment type="caution">
    <text evidence="5">The sequence shown here is derived from an EMBL/GenBank/DDBJ whole genome shotgun (WGS) entry which is preliminary data.</text>
</comment>
<proteinExistence type="predicted"/>
<evidence type="ECO:0000259" key="4">
    <source>
        <dbReference type="PROSITE" id="PS51123"/>
    </source>
</evidence>
<dbReference type="GO" id="GO:0016020">
    <property type="term" value="C:membrane"/>
    <property type="evidence" value="ECO:0007669"/>
    <property type="project" value="UniProtKB-UniRule"/>
</dbReference>
<evidence type="ECO:0000256" key="2">
    <source>
        <dbReference type="SAM" id="Coils"/>
    </source>
</evidence>
<dbReference type="Pfam" id="PF00691">
    <property type="entry name" value="OmpA"/>
    <property type="match status" value="1"/>
</dbReference>
<reference evidence="5" key="1">
    <citation type="submission" date="2021-07" db="EMBL/GenBank/DDBJ databases">
        <title>Genomic diversity and antimicrobial resistance of Prevotella spp. isolated from chronic lung disease airways.</title>
        <authorList>
            <person name="Webb K.A."/>
            <person name="Olagoke O.S."/>
            <person name="Baird T."/>
            <person name="Neill J."/>
            <person name="Pham A."/>
            <person name="Wells T.J."/>
            <person name="Ramsay K.A."/>
            <person name="Bell S.C."/>
            <person name="Sarovich D.S."/>
            <person name="Price E.P."/>
        </authorList>
    </citation>
    <scope>NUCLEOTIDE SEQUENCE</scope>
    <source>
        <strain evidence="5">SCHI0047.S.3</strain>
    </source>
</reference>
<evidence type="ECO:0000313" key="5">
    <source>
        <dbReference type="EMBL" id="MBW4866650.1"/>
    </source>
</evidence>
<keyword evidence="2" id="KW-0175">Coiled coil</keyword>
<organism evidence="5 6">
    <name type="scientific">Segatella salivae</name>
    <dbReference type="NCBI Taxonomy" id="228604"/>
    <lineage>
        <taxon>Bacteria</taxon>
        <taxon>Pseudomonadati</taxon>
        <taxon>Bacteroidota</taxon>
        <taxon>Bacteroidia</taxon>
        <taxon>Bacteroidales</taxon>
        <taxon>Prevotellaceae</taxon>
        <taxon>Segatella</taxon>
    </lineage>
</organism>
<dbReference type="PANTHER" id="PTHR30329:SF21">
    <property type="entry name" value="LIPOPROTEIN YIAD-RELATED"/>
    <property type="match status" value="1"/>
</dbReference>
<feature type="coiled-coil region" evidence="2">
    <location>
        <begin position="240"/>
        <end position="267"/>
    </location>
</feature>
<accession>A0AAW4NPF0</accession>
<protein>
    <submittedName>
        <fullName evidence="5">OmpA family protein</fullName>
    </submittedName>
</protein>
<dbReference type="InterPro" id="IPR050330">
    <property type="entry name" value="Bact_OuterMem_StrucFunc"/>
</dbReference>
<feature type="domain" description="OmpA-like" evidence="4">
    <location>
        <begin position="280"/>
        <end position="390"/>
    </location>
</feature>
<evidence type="ECO:0000256" key="3">
    <source>
        <dbReference type="SAM" id="SignalP"/>
    </source>
</evidence>
<keyword evidence="1" id="KW-0472">Membrane</keyword>
<feature type="chain" id="PRO_5043755829" evidence="3">
    <location>
        <begin position="21"/>
        <end position="390"/>
    </location>
</feature>
<sequence length="390" mass="43564">MMKRMMAAIAFLGVSMASFAQETVPVQKYSVATNSFWSNWFIQIGGDYNAWYSNQEHGLGLDNGKHYSLFAKQRRTFGGSIAVGKWFSPGLGMRTKLQVGNAKKMGIADVSSLKFWTINEQILFNMSNLLCGYNPNRVWNVTTFVGGGVSRNESISLYAMLLSAGINSSWKLSRHVDLYTELGWNRMEEDFDGYDGYNNRSKHHGYGWEDKDNHLYAELGLTFKLGKSGWNKTPDTDALKAMTQSQIDDLNNKIKNASDEGDRLRKELAEAPKEDVQSKSIKELVATPISVFFNINKTELARLKDLVNVRALAKYAVENNNRVLVTGYADSATGTPSINQKLSEGRANTLVNELVKMGIKRSNISVAADGGVKILEYPSYDRRATVQIVE</sequence>
<evidence type="ECO:0000313" key="6">
    <source>
        <dbReference type="Proteomes" id="UP001196873"/>
    </source>
</evidence>
<feature type="signal peptide" evidence="3">
    <location>
        <begin position="1"/>
        <end position="20"/>
    </location>
</feature>
<dbReference type="EMBL" id="JAHXRF010000019">
    <property type="protein sequence ID" value="MBW4866650.1"/>
    <property type="molecule type" value="Genomic_DNA"/>
</dbReference>
<gene>
    <name evidence="5" type="ORF">KZY68_11710</name>
</gene>